<keyword evidence="3" id="KW-0597">Phosphoprotein</keyword>
<keyword evidence="4" id="KW-0808">Transferase</keyword>
<comment type="catalytic activity">
    <reaction evidence="1">
        <text>ATP + protein L-histidine = ADP + protein N-phospho-L-histidine.</text>
        <dbReference type="EC" id="2.7.13.3"/>
    </reaction>
</comment>
<proteinExistence type="predicted"/>
<feature type="transmembrane region" description="Helical" evidence="10">
    <location>
        <begin position="314"/>
        <end position="333"/>
    </location>
</feature>
<evidence type="ECO:0000256" key="8">
    <source>
        <dbReference type="ARBA" id="ARBA00023012"/>
    </source>
</evidence>
<feature type="domain" description="Histidine kinase" evidence="11">
    <location>
        <begin position="399"/>
        <end position="616"/>
    </location>
</feature>
<evidence type="ECO:0000313" key="13">
    <source>
        <dbReference type="Proteomes" id="UP001649230"/>
    </source>
</evidence>
<feature type="transmembrane region" description="Helical" evidence="10">
    <location>
        <begin position="258"/>
        <end position="281"/>
    </location>
</feature>
<dbReference type="Proteomes" id="UP001649230">
    <property type="component" value="Chromosome"/>
</dbReference>
<evidence type="ECO:0000256" key="2">
    <source>
        <dbReference type="ARBA" id="ARBA00012438"/>
    </source>
</evidence>
<dbReference type="GO" id="GO:0005524">
    <property type="term" value="F:ATP binding"/>
    <property type="evidence" value="ECO:0007669"/>
    <property type="project" value="UniProtKB-KW"/>
</dbReference>
<dbReference type="Gene3D" id="1.10.287.130">
    <property type="match status" value="1"/>
</dbReference>
<dbReference type="PANTHER" id="PTHR43047:SF72">
    <property type="entry name" value="OSMOSENSING HISTIDINE PROTEIN KINASE SLN1"/>
    <property type="match status" value="1"/>
</dbReference>
<evidence type="ECO:0000256" key="1">
    <source>
        <dbReference type="ARBA" id="ARBA00000085"/>
    </source>
</evidence>
<evidence type="ECO:0000256" key="9">
    <source>
        <dbReference type="SAM" id="Coils"/>
    </source>
</evidence>
<keyword evidence="10" id="KW-1133">Transmembrane helix</keyword>
<keyword evidence="7 12" id="KW-0067">ATP-binding</keyword>
<dbReference type="Gene3D" id="3.30.565.10">
    <property type="entry name" value="Histidine kinase-like ATPase, C-terminal domain"/>
    <property type="match status" value="1"/>
</dbReference>
<dbReference type="EMBL" id="CP090978">
    <property type="protein sequence ID" value="UJF34218.1"/>
    <property type="molecule type" value="Genomic_DNA"/>
</dbReference>
<dbReference type="Pfam" id="PF02518">
    <property type="entry name" value="HATPase_c"/>
    <property type="match status" value="1"/>
</dbReference>
<dbReference type="RefSeq" id="WP_235120698.1">
    <property type="nucleotide sequence ID" value="NZ_CP090978.1"/>
</dbReference>
<dbReference type="Pfam" id="PF00512">
    <property type="entry name" value="HisKA"/>
    <property type="match status" value="1"/>
</dbReference>
<evidence type="ECO:0000313" key="12">
    <source>
        <dbReference type="EMBL" id="UJF34218.1"/>
    </source>
</evidence>
<feature type="transmembrane region" description="Helical" evidence="10">
    <location>
        <begin position="166"/>
        <end position="186"/>
    </location>
</feature>
<evidence type="ECO:0000256" key="6">
    <source>
        <dbReference type="ARBA" id="ARBA00022777"/>
    </source>
</evidence>
<sequence length="642" mass="73727">MRKVLILYVAVSLLFIAINYQSTREMHDSIQTVYEYGWGDSDISEADEIIRYSTNDLNAVKKKLDDGMWIKFRLPQQLSCSKDCTLFVSEIYENYEVYIEGERIYSFGNQGKRQGWNLNLIPLEPDWGGKPIYFRIHSDFERIGFKGEVKVDEKSNLVVFLIKNDIFRLIIPILTVAIGIFFLILAVRQKRNFYYIFFALFLMIYTNVFIARTYIKTFLWDHPWFWLEFRFLSLYIVPVLFTIFIERFLGTFPYVFRFVWITHLLLFAGIAVSQLLGLYSVQQFYDLFDMILLISMIIVICVVVISARHHPDNQILAVGFITYMLFGMYDVLVTLNLMPYQDYSVAQYGLFVLIVSILHVHLRRYVKVYQNIERYSRELAAKNEELLRLSNVKDEFLANTSHELRTPLNGIIGIGESILDGIGGPIHSTVRSNLDMMVSSAKRLSNLINDILDYSKLKHRELELQKENVELKGVVHTVVAMLSPLIRNKELEIVSSITDNMYVTGDENRIQQILYNLVGNAIKFTEQGQVRVSAKRLEGFTEVRVSDTGPGIPADRLESIFQSFEQLSGSDTRKHGGTGLGLSVTKYLVELHGGTIEVTSDIGKGTTFSFKLPTGAQADAYEQDRIVSRGIAVPVVPYLRQA</sequence>
<keyword evidence="10" id="KW-0812">Transmembrane</keyword>
<evidence type="ECO:0000256" key="4">
    <source>
        <dbReference type="ARBA" id="ARBA00022679"/>
    </source>
</evidence>
<reference evidence="12 13" key="1">
    <citation type="journal article" date="2024" name="Int. J. Syst. Evol. Microbiol.">
        <title>Paenibacillus hexagrammi sp. nov., a novel bacterium isolated from the gut content of Hexagrammos agrammus.</title>
        <authorList>
            <person name="Jung H.K."/>
            <person name="Kim D.G."/>
            <person name="Zin H."/>
            <person name="Park J."/>
            <person name="Jung H."/>
            <person name="Kim Y.O."/>
            <person name="Kong H.J."/>
            <person name="Kim J.W."/>
            <person name="Kim Y.S."/>
        </authorList>
    </citation>
    <scope>NUCLEOTIDE SEQUENCE [LARGE SCALE GENOMIC DNA]</scope>
    <source>
        <strain evidence="12 13">YPD9-1</strain>
    </source>
</reference>
<evidence type="ECO:0000256" key="7">
    <source>
        <dbReference type="ARBA" id="ARBA00022840"/>
    </source>
</evidence>
<evidence type="ECO:0000256" key="5">
    <source>
        <dbReference type="ARBA" id="ARBA00022741"/>
    </source>
</evidence>
<feature type="transmembrane region" description="Helical" evidence="10">
    <location>
        <begin position="193"/>
        <end position="215"/>
    </location>
</feature>
<dbReference type="InterPro" id="IPR036097">
    <property type="entry name" value="HisK_dim/P_sf"/>
</dbReference>
<dbReference type="SUPFAM" id="SSF47384">
    <property type="entry name" value="Homodimeric domain of signal transducing histidine kinase"/>
    <property type="match status" value="1"/>
</dbReference>
<evidence type="ECO:0000256" key="10">
    <source>
        <dbReference type="SAM" id="Phobius"/>
    </source>
</evidence>
<keyword evidence="5" id="KW-0547">Nucleotide-binding</keyword>
<dbReference type="PRINTS" id="PR00344">
    <property type="entry name" value="BCTRLSENSOR"/>
</dbReference>
<dbReference type="EC" id="2.7.13.3" evidence="2"/>
<keyword evidence="9" id="KW-0175">Coiled coil</keyword>
<evidence type="ECO:0000256" key="3">
    <source>
        <dbReference type="ARBA" id="ARBA00022553"/>
    </source>
</evidence>
<feature type="transmembrane region" description="Helical" evidence="10">
    <location>
        <begin position="227"/>
        <end position="246"/>
    </location>
</feature>
<dbReference type="CDD" id="cd16922">
    <property type="entry name" value="HATPase_EvgS-ArcB-TorS-like"/>
    <property type="match status" value="1"/>
</dbReference>
<feature type="coiled-coil region" evidence="9">
    <location>
        <begin position="365"/>
        <end position="392"/>
    </location>
</feature>
<dbReference type="SMART" id="SM00388">
    <property type="entry name" value="HisKA"/>
    <property type="match status" value="1"/>
</dbReference>
<dbReference type="InterPro" id="IPR036890">
    <property type="entry name" value="HATPase_C_sf"/>
</dbReference>
<feature type="transmembrane region" description="Helical" evidence="10">
    <location>
        <begin position="287"/>
        <end position="307"/>
    </location>
</feature>
<keyword evidence="13" id="KW-1185">Reference proteome</keyword>
<dbReference type="PANTHER" id="PTHR43047">
    <property type="entry name" value="TWO-COMPONENT HISTIDINE PROTEIN KINASE"/>
    <property type="match status" value="1"/>
</dbReference>
<dbReference type="SUPFAM" id="SSF55874">
    <property type="entry name" value="ATPase domain of HSP90 chaperone/DNA topoisomerase II/histidine kinase"/>
    <property type="match status" value="1"/>
</dbReference>
<evidence type="ECO:0000259" key="11">
    <source>
        <dbReference type="PROSITE" id="PS50109"/>
    </source>
</evidence>
<dbReference type="InterPro" id="IPR011623">
    <property type="entry name" value="7TMR_DISM_rcpt_extracell_dom1"/>
</dbReference>
<dbReference type="PROSITE" id="PS50109">
    <property type="entry name" value="HIS_KIN"/>
    <property type="match status" value="1"/>
</dbReference>
<dbReference type="InterPro" id="IPR004358">
    <property type="entry name" value="Sig_transdc_His_kin-like_C"/>
</dbReference>
<organism evidence="12 13">
    <name type="scientific">Paenibacillus hexagrammi</name>
    <dbReference type="NCBI Taxonomy" id="2908839"/>
    <lineage>
        <taxon>Bacteria</taxon>
        <taxon>Bacillati</taxon>
        <taxon>Bacillota</taxon>
        <taxon>Bacilli</taxon>
        <taxon>Bacillales</taxon>
        <taxon>Paenibacillaceae</taxon>
        <taxon>Paenibacillus</taxon>
    </lineage>
</organism>
<accession>A0ABY3SK61</accession>
<dbReference type="InterPro" id="IPR003594">
    <property type="entry name" value="HATPase_dom"/>
</dbReference>
<dbReference type="SMART" id="SM00387">
    <property type="entry name" value="HATPase_c"/>
    <property type="match status" value="1"/>
</dbReference>
<dbReference type="Pfam" id="PF07695">
    <property type="entry name" value="7TMR-DISM_7TM"/>
    <property type="match status" value="1"/>
</dbReference>
<dbReference type="InterPro" id="IPR005467">
    <property type="entry name" value="His_kinase_dom"/>
</dbReference>
<keyword evidence="8" id="KW-0902">Two-component regulatory system</keyword>
<gene>
    <name evidence="12" type="ORF">L0M14_03020</name>
</gene>
<keyword evidence="6" id="KW-0418">Kinase</keyword>
<dbReference type="InterPro" id="IPR003661">
    <property type="entry name" value="HisK_dim/P_dom"/>
</dbReference>
<protein>
    <recommendedName>
        <fullName evidence="2">histidine kinase</fullName>
        <ecNumber evidence="2">2.7.13.3</ecNumber>
    </recommendedName>
</protein>
<feature type="transmembrane region" description="Helical" evidence="10">
    <location>
        <begin position="345"/>
        <end position="362"/>
    </location>
</feature>
<dbReference type="CDD" id="cd00082">
    <property type="entry name" value="HisKA"/>
    <property type="match status" value="1"/>
</dbReference>
<keyword evidence="10" id="KW-0472">Membrane</keyword>
<name>A0ABY3SK61_9BACL</name>